<dbReference type="Proteomes" id="UP000294847">
    <property type="component" value="Chromosome 6"/>
</dbReference>
<accession>A0A4P7NRR2</accession>
<evidence type="ECO:0000313" key="2">
    <source>
        <dbReference type="Proteomes" id="UP000294847"/>
    </source>
</evidence>
<name>A0A4P7NRR2_PYROR</name>
<gene>
    <name evidence="1" type="ORF">PoMZ_06723</name>
</gene>
<dbReference type="EMBL" id="CP034209">
    <property type="protein sequence ID" value="QBZ65020.1"/>
    <property type="molecule type" value="Genomic_DNA"/>
</dbReference>
<organism evidence="1 2">
    <name type="scientific">Pyricularia oryzae</name>
    <name type="common">Rice blast fungus</name>
    <name type="synonym">Magnaporthe oryzae</name>
    <dbReference type="NCBI Taxonomy" id="318829"/>
    <lineage>
        <taxon>Eukaryota</taxon>
        <taxon>Fungi</taxon>
        <taxon>Dikarya</taxon>
        <taxon>Ascomycota</taxon>
        <taxon>Pezizomycotina</taxon>
        <taxon>Sordariomycetes</taxon>
        <taxon>Sordariomycetidae</taxon>
        <taxon>Magnaporthales</taxon>
        <taxon>Pyriculariaceae</taxon>
        <taxon>Pyricularia</taxon>
    </lineage>
</organism>
<dbReference type="AlphaFoldDB" id="A0A4P7NRR2"/>
<reference evidence="1 2" key="1">
    <citation type="journal article" date="2019" name="Mol. Biol. Evol.">
        <title>Blast fungal genomes show frequent chromosomal changes, gene gains and losses, and effector gene turnover.</title>
        <authorList>
            <person name="Gomez Luciano L.B."/>
            <person name="Jason Tsai I."/>
            <person name="Chuma I."/>
            <person name="Tosa Y."/>
            <person name="Chen Y.H."/>
            <person name="Li J.Y."/>
            <person name="Li M.Y."/>
            <person name="Jade Lu M.Y."/>
            <person name="Nakayashiki H."/>
            <person name="Li W.H."/>
        </authorList>
    </citation>
    <scope>NUCLEOTIDE SEQUENCE [LARGE SCALE GENOMIC DNA]</scope>
    <source>
        <strain evidence="1">MZ5-1-6</strain>
    </source>
</reference>
<protein>
    <submittedName>
        <fullName evidence="1">Uncharacterized protein</fullName>
    </submittedName>
</protein>
<evidence type="ECO:0000313" key="1">
    <source>
        <dbReference type="EMBL" id="QBZ65020.1"/>
    </source>
</evidence>
<sequence length="90" mass="10020">MRLRLGENHEDEAVREATQSTIQRLICTLALGSEDNMLLFFTLASSLSAEWRIHCSSVSFRAACVADGSTIRPLGPWVHDPHYSQWSSAS</sequence>
<proteinExistence type="predicted"/>